<dbReference type="Proteomes" id="UP000279029">
    <property type="component" value="Chromosome"/>
</dbReference>
<organism evidence="2 3">
    <name type="scientific">Petrocella atlantisensis</name>
    <dbReference type="NCBI Taxonomy" id="2173034"/>
    <lineage>
        <taxon>Bacteria</taxon>
        <taxon>Bacillati</taxon>
        <taxon>Bacillota</taxon>
        <taxon>Clostridia</taxon>
        <taxon>Lachnospirales</taxon>
        <taxon>Vallitaleaceae</taxon>
        <taxon>Petrocella</taxon>
    </lineage>
</organism>
<reference evidence="2 3" key="1">
    <citation type="submission" date="2018-09" db="EMBL/GenBank/DDBJ databases">
        <authorList>
            <person name="Postec A."/>
        </authorList>
    </citation>
    <scope>NUCLEOTIDE SEQUENCE [LARGE SCALE GENOMIC DNA]</scope>
    <source>
        <strain evidence="2">70B-A</strain>
    </source>
</reference>
<dbReference type="InterPro" id="IPR003607">
    <property type="entry name" value="HD/PDEase_dom"/>
</dbReference>
<dbReference type="AlphaFoldDB" id="A0A3P7RVN6"/>
<dbReference type="PANTHER" id="PTHR43155">
    <property type="entry name" value="CYCLIC DI-GMP PHOSPHODIESTERASE PA4108-RELATED"/>
    <property type="match status" value="1"/>
</dbReference>
<evidence type="ECO:0000313" key="2">
    <source>
        <dbReference type="EMBL" id="VDN46792.1"/>
    </source>
</evidence>
<dbReference type="PROSITE" id="PS51832">
    <property type="entry name" value="HD_GYP"/>
    <property type="match status" value="1"/>
</dbReference>
<accession>A0A3P7RVN6</accession>
<dbReference type="KEGG" id="cbar:PATL70BA_0917"/>
<dbReference type="InterPro" id="IPR037522">
    <property type="entry name" value="HD_GYP_dom"/>
</dbReference>
<dbReference type="Pfam" id="PF13487">
    <property type="entry name" value="HD_5"/>
    <property type="match status" value="1"/>
</dbReference>
<dbReference type="Gene3D" id="1.10.3210.10">
    <property type="entry name" value="Hypothetical protein af1432"/>
    <property type="match status" value="1"/>
</dbReference>
<dbReference type="CDD" id="cd00077">
    <property type="entry name" value="HDc"/>
    <property type="match status" value="1"/>
</dbReference>
<evidence type="ECO:0000259" key="1">
    <source>
        <dbReference type="PROSITE" id="PS51832"/>
    </source>
</evidence>
<gene>
    <name evidence="2" type="ORF">PATL70BA_0917</name>
</gene>
<dbReference type="EMBL" id="LR130778">
    <property type="protein sequence ID" value="VDN46792.1"/>
    <property type="molecule type" value="Genomic_DNA"/>
</dbReference>
<keyword evidence="3" id="KW-1185">Reference proteome</keyword>
<dbReference type="RefSeq" id="WP_172596098.1">
    <property type="nucleotide sequence ID" value="NZ_LR130778.1"/>
</dbReference>
<dbReference type="PANTHER" id="PTHR43155:SF2">
    <property type="entry name" value="CYCLIC DI-GMP PHOSPHODIESTERASE PA4108"/>
    <property type="match status" value="1"/>
</dbReference>
<protein>
    <recommendedName>
        <fullName evidence="1">HD-GYP domain-containing protein</fullName>
    </recommendedName>
</protein>
<feature type="domain" description="HD-GYP" evidence="1">
    <location>
        <begin position="105"/>
        <end position="301"/>
    </location>
</feature>
<evidence type="ECO:0000313" key="3">
    <source>
        <dbReference type="Proteomes" id="UP000279029"/>
    </source>
</evidence>
<sequence length="353" mass="40385">MRRVGIDKLKKDMVLAKPIYTSNGVILLKEGTLLTEKFIMKIHDIDVDYIYIKDEISEGIEIEALISEETVLSTKKALEDSMEKMRKGYFSASQSIVEKVDAVITEVVANPHVMVSLQEIRSRDEYLHMHSINVCVISLLIGKKLNYNDAQLKHLALGAILHDVGKTQIKYDVIRYREDYVDKEYKIYKEHVRLGYEMIKSIPESSLLAANIALTHHEHYDGTGFPLGKKNTSIHEFSRIVAVANEYDNLLYNLPKDTHMRHYEIVEMIVSRAYTWFDPEIIKIFRRSISPYPVSTGVVLNDGRIGIVARLNEDFPTRPVIRIIDEASMAVMGEVDLSVSLNTLIVDEKEIDK</sequence>
<name>A0A3P7RVN6_9FIRM</name>
<dbReference type="SUPFAM" id="SSF109604">
    <property type="entry name" value="HD-domain/PDEase-like"/>
    <property type="match status" value="1"/>
</dbReference>
<proteinExistence type="predicted"/>